<dbReference type="Proteomes" id="UP000663722">
    <property type="component" value="Chromosome"/>
</dbReference>
<dbReference type="AlphaFoldDB" id="A0A975BLJ0"/>
<keyword evidence="2" id="KW-1185">Reference proteome</keyword>
<protein>
    <recommendedName>
        <fullName evidence="3">Transposase</fullName>
    </recommendedName>
</protein>
<organism evidence="1 2">
    <name type="scientific">Desulfonema magnum</name>
    <dbReference type="NCBI Taxonomy" id="45655"/>
    <lineage>
        <taxon>Bacteria</taxon>
        <taxon>Pseudomonadati</taxon>
        <taxon>Thermodesulfobacteriota</taxon>
        <taxon>Desulfobacteria</taxon>
        <taxon>Desulfobacterales</taxon>
        <taxon>Desulfococcaceae</taxon>
        <taxon>Desulfonema</taxon>
    </lineage>
</organism>
<gene>
    <name evidence="1" type="ORF">dnm_036540</name>
</gene>
<name>A0A975BLJ0_9BACT</name>
<proteinExistence type="predicted"/>
<accession>A0A975BLJ0</accession>
<dbReference type="EMBL" id="CP061800">
    <property type="protein sequence ID" value="QTA87621.1"/>
    <property type="molecule type" value="Genomic_DNA"/>
</dbReference>
<evidence type="ECO:0000313" key="2">
    <source>
        <dbReference type="Proteomes" id="UP000663722"/>
    </source>
</evidence>
<reference evidence="1" key="1">
    <citation type="journal article" date="2021" name="Microb. Physiol.">
        <title>Proteogenomic Insights into the Physiology of Marine, Sulfate-Reducing, Filamentous Desulfonema limicola and Desulfonema magnum.</title>
        <authorList>
            <person name="Schnaars V."/>
            <person name="Wohlbrand L."/>
            <person name="Scheve S."/>
            <person name="Hinrichs C."/>
            <person name="Reinhardt R."/>
            <person name="Rabus R."/>
        </authorList>
    </citation>
    <scope>NUCLEOTIDE SEQUENCE</scope>
    <source>
        <strain evidence="1">4be13</strain>
    </source>
</reference>
<dbReference type="KEGG" id="dmm:dnm_036540"/>
<evidence type="ECO:0008006" key="3">
    <source>
        <dbReference type="Google" id="ProtNLM"/>
    </source>
</evidence>
<evidence type="ECO:0000313" key="1">
    <source>
        <dbReference type="EMBL" id="QTA87621.1"/>
    </source>
</evidence>
<sequence length="77" mass="9215">MNTISGQSEKNIQGFIYARKRFAERQDCYGKRHFFGKMPVSAICEEYGTRSEIFRRWETAFFENGELLFRQISRRHG</sequence>